<dbReference type="Gene3D" id="1.10.10.1550">
    <property type="entry name" value="ROS/MUCR transcriptional regulator protein"/>
    <property type="match status" value="1"/>
</dbReference>
<dbReference type="Proteomes" id="UP000704529">
    <property type="component" value="Unassembled WGS sequence"/>
</dbReference>
<evidence type="ECO:0000313" key="6">
    <source>
        <dbReference type="Proteomes" id="UP000704529"/>
    </source>
</evidence>
<evidence type="ECO:0000313" key="5">
    <source>
        <dbReference type="Proteomes" id="UP000584663"/>
    </source>
</evidence>
<dbReference type="InterPro" id="IPR041920">
    <property type="entry name" value="ROS/MUCR_sf"/>
</dbReference>
<dbReference type="GO" id="GO:0008270">
    <property type="term" value="F:zinc ion binding"/>
    <property type="evidence" value="ECO:0007669"/>
    <property type="project" value="InterPro"/>
</dbReference>
<dbReference type="RefSeq" id="WP_184106325.1">
    <property type="nucleotide sequence ID" value="NZ_JACHNX010000015.1"/>
</dbReference>
<feature type="region of interest" description="Disordered" evidence="2">
    <location>
        <begin position="136"/>
        <end position="170"/>
    </location>
</feature>
<name>A0AA40ZX02_9SPHN</name>
<dbReference type="Proteomes" id="UP000584663">
    <property type="component" value="Unassembled WGS sequence"/>
</dbReference>
<dbReference type="GO" id="GO:0006355">
    <property type="term" value="P:regulation of DNA-templated transcription"/>
    <property type="evidence" value="ECO:0007669"/>
    <property type="project" value="InterPro"/>
</dbReference>
<evidence type="ECO:0000256" key="2">
    <source>
        <dbReference type="SAM" id="MobiDB-lite"/>
    </source>
</evidence>
<dbReference type="Pfam" id="PF05443">
    <property type="entry name" value="ROS_MUCR"/>
    <property type="match status" value="1"/>
</dbReference>
<proteinExistence type="inferred from homology"/>
<evidence type="ECO:0000313" key="3">
    <source>
        <dbReference type="EMBL" id="MBB4610898.1"/>
    </source>
</evidence>
<evidence type="ECO:0000313" key="4">
    <source>
        <dbReference type="EMBL" id="MBN3557389.1"/>
    </source>
</evidence>
<reference evidence="4" key="2">
    <citation type="submission" date="2021-01" db="EMBL/GenBank/DDBJ databases">
        <title>Genome Sequencing of Type Strains.</title>
        <authorList>
            <person name="Lemaire J.F."/>
            <person name="Inderbitzin P."/>
            <person name="Collins S.B."/>
            <person name="Wespe N."/>
            <person name="Knight-Connoni V."/>
        </authorList>
    </citation>
    <scope>NUCLEOTIDE SEQUENCE</scope>
    <source>
        <strain evidence="4">DSM 14562</strain>
    </source>
</reference>
<comment type="caution">
    <text evidence="4">The sequence shown here is derived from an EMBL/GenBank/DDBJ whole genome shotgun (WGS) entry which is preliminary data.</text>
</comment>
<evidence type="ECO:0000256" key="1">
    <source>
        <dbReference type="ARBA" id="ARBA00007031"/>
    </source>
</evidence>
<dbReference type="AlphaFoldDB" id="A0AA40ZX02"/>
<dbReference type="GO" id="GO:0003677">
    <property type="term" value="F:DNA binding"/>
    <property type="evidence" value="ECO:0007669"/>
    <property type="project" value="InterPro"/>
</dbReference>
<dbReference type="EMBL" id="JAFHKU010000115">
    <property type="protein sequence ID" value="MBN3557389.1"/>
    <property type="molecule type" value="Genomic_DNA"/>
</dbReference>
<protein>
    <submittedName>
        <fullName evidence="3 4">Transcriptional regulator</fullName>
    </submittedName>
</protein>
<keyword evidence="5" id="KW-1185">Reference proteome</keyword>
<comment type="similarity">
    <text evidence="1">Belongs to the ros/MucR family.</text>
</comment>
<dbReference type="InterPro" id="IPR008807">
    <property type="entry name" value="ROS_MUCR"/>
</dbReference>
<reference evidence="3 5" key="1">
    <citation type="submission" date="2020-08" db="EMBL/GenBank/DDBJ databases">
        <title>Genomic Encyclopedia of Type Strains, Phase IV (KMG-IV): sequencing the most valuable type-strain genomes for metagenomic binning, comparative biology and taxonomic classification.</title>
        <authorList>
            <person name="Goeker M."/>
        </authorList>
    </citation>
    <scope>NUCLEOTIDE SEQUENCE [LARGE SCALE GENOMIC DNA]</scope>
    <source>
        <strain evidence="3 5">DSM 14562</strain>
    </source>
</reference>
<sequence>MTNDTANTNATELATDLTIAWLANPNTRSPADEVPAFLRKMHETVSALLGGGATSTAETETPAEYVAAVTARKSLASRDHIISMIDGKPYKTLRRHLATHGLTPEEYRARYNLKADYPMVAESYSESRRAMAKRIGLGRKPGQSPKAAQVAKPEAAKNSRKGKSVAAAKAAAQAHLSGSAA</sequence>
<organism evidence="4 6">
    <name type="scientific">Sphingomonas yabuuchiae</name>
    <dbReference type="NCBI Taxonomy" id="172044"/>
    <lineage>
        <taxon>Bacteria</taxon>
        <taxon>Pseudomonadati</taxon>
        <taxon>Pseudomonadota</taxon>
        <taxon>Alphaproteobacteria</taxon>
        <taxon>Sphingomonadales</taxon>
        <taxon>Sphingomonadaceae</taxon>
        <taxon>Sphingomonas</taxon>
    </lineage>
</organism>
<dbReference type="EMBL" id="JACHNX010000015">
    <property type="protein sequence ID" value="MBB4610898.1"/>
    <property type="molecule type" value="Genomic_DNA"/>
</dbReference>
<accession>A0AA40ZX02</accession>
<gene>
    <name evidence="3" type="ORF">GGQ89_003134</name>
    <name evidence="4" type="ORF">JYA60_03990</name>
</gene>